<dbReference type="NCBIfam" id="TIGR00355">
    <property type="entry name" value="purH"/>
    <property type="match status" value="1"/>
</dbReference>
<dbReference type="InterPro" id="IPR002695">
    <property type="entry name" value="PurH-like"/>
</dbReference>
<feature type="domain" description="MGS-like" evidence="11">
    <location>
        <begin position="1"/>
        <end position="142"/>
    </location>
</feature>
<dbReference type="SUPFAM" id="SSF53927">
    <property type="entry name" value="Cytidine deaminase-like"/>
    <property type="match status" value="1"/>
</dbReference>
<protein>
    <recommendedName>
        <fullName evidence="10">Bifunctional purine biosynthesis protein PurH</fullName>
    </recommendedName>
    <domain>
        <recommendedName>
            <fullName evidence="10">Phosphoribosylaminoimidazolecarboxamide formyltransferase</fullName>
            <ecNumber evidence="10">2.1.2.3</ecNumber>
        </recommendedName>
        <alternativeName>
            <fullName evidence="10">AICAR transformylase</fullName>
        </alternativeName>
    </domain>
    <domain>
        <recommendedName>
            <fullName evidence="10">IMP cyclohydrolase</fullName>
            <ecNumber evidence="10">3.5.4.10</ecNumber>
        </recommendedName>
        <alternativeName>
            <fullName evidence="10">ATIC</fullName>
        </alternativeName>
        <alternativeName>
            <fullName evidence="10">IMP synthase</fullName>
        </alternativeName>
        <alternativeName>
            <fullName evidence="10">Inosinicase</fullName>
        </alternativeName>
    </domain>
</protein>
<dbReference type="PANTHER" id="PTHR11692">
    <property type="entry name" value="BIFUNCTIONAL PURINE BIOSYNTHESIS PROTEIN PURH"/>
    <property type="match status" value="1"/>
</dbReference>
<dbReference type="PROSITE" id="PS51855">
    <property type="entry name" value="MGS"/>
    <property type="match status" value="1"/>
</dbReference>
<evidence type="ECO:0000256" key="3">
    <source>
        <dbReference type="ARBA" id="ARBA00007667"/>
    </source>
</evidence>
<evidence type="ECO:0000313" key="13">
    <source>
        <dbReference type="Proteomes" id="UP000198651"/>
    </source>
</evidence>
<dbReference type="FunFam" id="3.40.140.20:FF:000001">
    <property type="entry name" value="Bifunctional purine biosynthesis protein PurH"/>
    <property type="match status" value="1"/>
</dbReference>
<dbReference type="CDD" id="cd01421">
    <property type="entry name" value="IMPCH"/>
    <property type="match status" value="1"/>
</dbReference>
<sequence length="522" mass="56995">MLISVSDKSGIVSFAKSLNDRIGAKLVSSAGTAVVFNQNGIETDTVEDWTGFPEILDGRVKTLHPVIHAGILADSSKKSHLQDLADRNILPISVVVVNLYPFEKVLLELSSSHEALIENIDIGGATLLRSAAKNYKNVLVVVDPSDYERVLDQLSKDGGVDCSFRLEMAAKAFEVIANYDHAISAYFSGYIRKNFSDSKTSLPFSFEPHLLLCLKKKQDLRYGENAHQRAVLYVSSSSREGGVSHATLLQGKSLSYNNLVDADTAWACASSFGELACVIVKHANPCGLAVAETSIDAYRKALRCDELSSFGGIVAFNVEVDEETALDILKIFVEVVIAPSFTDGAKQVFSRKPNVRVLVPSNSYGQNECEFKHISGGGVLIQDIDCRKISFDDCRVVSDRQPTKLQQRDLMFAWKAVKYVKSNAVIFCSDGMSLGIGAGQMSRVDAVDLAIFKASDRNLNLSNSVVASDAFFPFPDSIERIAKTGAVSIIQPGGSVRDQKVIDEANRHNLVMVFTGVRHFRH</sequence>
<dbReference type="EC" id="3.5.4.10" evidence="10"/>
<dbReference type="InterPro" id="IPR036914">
    <property type="entry name" value="MGS-like_dom_sf"/>
</dbReference>
<comment type="domain">
    <text evidence="10">The IMP cyclohydrolase activity resides in the N-terminal region.</text>
</comment>
<evidence type="ECO:0000256" key="7">
    <source>
        <dbReference type="ARBA" id="ARBA00023268"/>
    </source>
</evidence>
<dbReference type="HAMAP" id="MF_00139">
    <property type="entry name" value="PurH"/>
    <property type="match status" value="1"/>
</dbReference>
<dbReference type="EMBL" id="LN906597">
    <property type="protein sequence ID" value="CUT18008.1"/>
    <property type="molecule type" value="Genomic_DNA"/>
</dbReference>
<evidence type="ECO:0000259" key="11">
    <source>
        <dbReference type="PROSITE" id="PS51855"/>
    </source>
</evidence>
<name>A0A0S4M786_9BURK</name>
<dbReference type="SMART" id="SM00798">
    <property type="entry name" value="AICARFT_IMPCHas"/>
    <property type="match status" value="1"/>
</dbReference>
<dbReference type="STRING" id="1561003.Ark11_1198"/>
<dbReference type="GO" id="GO:0006189">
    <property type="term" value="P:'de novo' IMP biosynthetic process"/>
    <property type="evidence" value="ECO:0007669"/>
    <property type="project" value="UniProtKB-UniRule"/>
</dbReference>
<dbReference type="NCBIfam" id="NF002049">
    <property type="entry name" value="PRK00881.1"/>
    <property type="match status" value="1"/>
</dbReference>
<keyword evidence="7 10" id="KW-0511">Multifunctional enzyme</keyword>
<evidence type="ECO:0000256" key="8">
    <source>
        <dbReference type="ARBA" id="ARBA00050488"/>
    </source>
</evidence>
<proteinExistence type="inferred from homology"/>
<dbReference type="SUPFAM" id="SSF52335">
    <property type="entry name" value="Methylglyoxal synthase-like"/>
    <property type="match status" value="1"/>
</dbReference>
<dbReference type="InterPro" id="IPR016193">
    <property type="entry name" value="Cytidine_deaminase-like"/>
</dbReference>
<dbReference type="EC" id="2.1.2.3" evidence="10"/>
<evidence type="ECO:0000256" key="2">
    <source>
        <dbReference type="ARBA" id="ARBA00004954"/>
    </source>
</evidence>
<evidence type="ECO:0000256" key="9">
    <source>
        <dbReference type="ARBA" id="ARBA00050687"/>
    </source>
</evidence>
<comment type="catalytic activity">
    <reaction evidence="9 10">
        <text>IMP + H2O = 5-formamido-1-(5-phospho-D-ribosyl)imidazole-4-carboxamide</text>
        <dbReference type="Rhea" id="RHEA:18445"/>
        <dbReference type="ChEBI" id="CHEBI:15377"/>
        <dbReference type="ChEBI" id="CHEBI:58053"/>
        <dbReference type="ChEBI" id="CHEBI:58467"/>
        <dbReference type="EC" id="3.5.4.10"/>
    </reaction>
</comment>
<keyword evidence="5 10" id="KW-0658">Purine biosynthesis</keyword>
<evidence type="ECO:0000256" key="6">
    <source>
        <dbReference type="ARBA" id="ARBA00022801"/>
    </source>
</evidence>
<comment type="catalytic activity">
    <reaction evidence="8 10">
        <text>(6R)-10-formyltetrahydrofolate + 5-amino-1-(5-phospho-beta-D-ribosyl)imidazole-4-carboxamide = 5-formamido-1-(5-phospho-D-ribosyl)imidazole-4-carboxamide + (6S)-5,6,7,8-tetrahydrofolate</text>
        <dbReference type="Rhea" id="RHEA:22192"/>
        <dbReference type="ChEBI" id="CHEBI:57453"/>
        <dbReference type="ChEBI" id="CHEBI:58467"/>
        <dbReference type="ChEBI" id="CHEBI:58475"/>
        <dbReference type="ChEBI" id="CHEBI:195366"/>
        <dbReference type="EC" id="2.1.2.3"/>
    </reaction>
</comment>
<dbReference type="PATRIC" id="fig|1561003.3.peg.1231"/>
<comment type="pathway">
    <text evidence="1 10">Purine metabolism; IMP biosynthesis via de novo pathway; IMP from 5-formamido-1-(5-phospho-D-ribosyl)imidazole-4-carboxamide: step 1/1.</text>
</comment>
<dbReference type="Gene3D" id="3.40.50.1380">
    <property type="entry name" value="Methylglyoxal synthase-like domain"/>
    <property type="match status" value="1"/>
</dbReference>
<dbReference type="PIRSF" id="PIRSF000414">
    <property type="entry name" value="AICARFT_IMPCHas"/>
    <property type="match status" value="1"/>
</dbReference>
<keyword evidence="13" id="KW-1185">Reference proteome</keyword>
<evidence type="ECO:0000256" key="1">
    <source>
        <dbReference type="ARBA" id="ARBA00004844"/>
    </source>
</evidence>
<dbReference type="GO" id="GO:0005829">
    <property type="term" value="C:cytosol"/>
    <property type="evidence" value="ECO:0007669"/>
    <property type="project" value="TreeGrafter"/>
</dbReference>
<keyword evidence="4 10" id="KW-0808">Transferase</keyword>
<accession>A0A0S4M786</accession>
<evidence type="ECO:0000256" key="4">
    <source>
        <dbReference type="ARBA" id="ARBA00022679"/>
    </source>
</evidence>
<evidence type="ECO:0000256" key="5">
    <source>
        <dbReference type="ARBA" id="ARBA00022755"/>
    </source>
</evidence>
<evidence type="ECO:0000256" key="10">
    <source>
        <dbReference type="HAMAP-Rule" id="MF_00139"/>
    </source>
</evidence>
<dbReference type="Pfam" id="PF02142">
    <property type="entry name" value="MGS"/>
    <property type="match status" value="1"/>
</dbReference>
<dbReference type="Proteomes" id="UP000198651">
    <property type="component" value="Chromosome I"/>
</dbReference>
<dbReference type="PANTHER" id="PTHR11692:SF0">
    <property type="entry name" value="BIFUNCTIONAL PURINE BIOSYNTHESIS PROTEIN ATIC"/>
    <property type="match status" value="1"/>
</dbReference>
<dbReference type="FunFam" id="3.40.50.1380:FF:000001">
    <property type="entry name" value="Bifunctional purine biosynthesis protein PurH"/>
    <property type="match status" value="1"/>
</dbReference>
<reference evidence="13" key="1">
    <citation type="submission" date="2015-11" db="EMBL/GenBank/DDBJ databases">
        <authorList>
            <person name="Seth-Smith H.M.B."/>
        </authorList>
    </citation>
    <scope>NUCLEOTIDE SEQUENCE [LARGE SCALE GENOMIC DNA]</scope>
    <source>
        <strain evidence="13">2013Ark11</strain>
    </source>
</reference>
<dbReference type="SMART" id="SM00851">
    <property type="entry name" value="MGS"/>
    <property type="match status" value="1"/>
</dbReference>
<dbReference type="Gene3D" id="3.40.140.20">
    <property type="match status" value="2"/>
</dbReference>
<organism evidence="12 13">
    <name type="scientific">Candidatus Ichthyocystis hellenicum</name>
    <dbReference type="NCBI Taxonomy" id="1561003"/>
    <lineage>
        <taxon>Bacteria</taxon>
        <taxon>Pseudomonadati</taxon>
        <taxon>Pseudomonadota</taxon>
        <taxon>Betaproteobacteria</taxon>
        <taxon>Burkholderiales</taxon>
        <taxon>Candidatus Ichthyocystis</taxon>
    </lineage>
</organism>
<dbReference type="InterPro" id="IPR024051">
    <property type="entry name" value="AICAR_Tfase_dup_dom_sf"/>
</dbReference>
<keyword evidence="6 10" id="KW-0378">Hydrolase</keyword>
<dbReference type="GO" id="GO:0003937">
    <property type="term" value="F:IMP cyclohydrolase activity"/>
    <property type="evidence" value="ECO:0007669"/>
    <property type="project" value="UniProtKB-UniRule"/>
</dbReference>
<dbReference type="Pfam" id="PF01808">
    <property type="entry name" value="AICARFT_IMPCHas"/>
    <property type="match status" value="1"/>
</dbReference>
<comment type="similarity">
    <text evidence="3 10">Belongs to the PurH family.</text>
</comment>
<gene>
    <name evidence="10 12" type="primary">purH</name>
    <name evidence="12" type="ORF">Ark11_1198</name>
</gene>
<evidence type="ECO:0000313" key="12">
    <source>
        <dbReference type="EMBL" id="CUT18008.1"/>
    </source>
</evidence>
<dbReference type="AlphaFoldDB" id="A0A0S4M786"/>
<comment type="pathway">
    <text evidence="2 10">Purine metabolism; IMP biosynthesis via de novo pathway; 5-formamido-1-(5-phospho-D-ribosyl)imidazole-4-carboxamide from 5-amino-1-(5-phospho-D-ribosyl)imidazole-4-carboxamide (10-formyl THF route): step 1/1.</text>
</comment>
<dbReference type="UniPathway" id="UPA00074">
    <property type="reaction ID" value="UER00133"/>
</dbReference>
<dbReference type="InterPro" id="IPR011607">
    <property type="entry name" value="MGS-like_dom"/>
</dbReference>
<dbReference type="GO" id="GO:0004643">
    <property type="term" value="F:phosphoribosylaminoimidazolecarboxamide formyltransferase activity"/>
    <property type="evidence" value="ECO:0007669"/>
    <property type="project" value="UniProtKB-UniRule"/>
</dbReference>